<dbReference type="PANTHER" id="PTHR35107:SF2">
    <property type="entry name" value="EXPRESSED PROTEIN"/>
    <property type="match status" value="1"/>
</dbReference>
<dbReference type="Proteomes" id="UP001372338">
    <property type="component" value="Unassembled WGS sequence"/>
</dbReference>
<proteinExistence type="predicted"/>
<dbReference type="AlphaFoldDB" id="A0AAN9P9B9"/>
<feature type="chain" id="PRO_5042828817" evidence="3">
    <location>
        <begin position="23"/>
        <end position="191"/>
    </location>
</feature>
<accession>A0AAN9P9B9</accession>
<evidence type="ECO:0000256" key="3">
    <source>
        <dbReference type="SAM" id="SignalP"/>
    </source>
</evidence>
<dbReference type="EMBL" id="JAYWIO010000001">
    <property type="protein sequence ID" value="KAK7290298.1"/>
    <property type="molecule type" value="Genomic_DNA"/>
</dbReference>
<keyword evidence="3" id="KW-0732">Signal</keyword>
<evidence type="ECO:0000256" key="1">
    <source>
        <dbReference type="SAM" id="MobiDB-lite"/>
    </source>
</evidence>
<feature type="transmembrane region" description="Helical" evidence="2">
    <location>
        <begin position="119"/>
        <end position="144"/>
    </location>
</feature>
<feature type="signal peptide" evidence="3">
    <location>
        <begin position="1"/>
        <end position="22"/>
    </location>
</feature>
<dbReference type="PANTHER" id="PTHR35107">
    <property type="entry name" value="EXPRESSED PROTEIN"/>
    <property type="match status" value="1"/>
</dbReference>
<keyword evidence="5" id="KW-1185">Reference proteome</keyword>
<protein>
    <submittedName>
        <fullName evidence="4">Uncharacterized protein</fullName>
    </submittedName>
</protein>
<sequence>MASLRLPLAAAIVLLFLTATAAARPCRSFIMSSYTFRNPSSKTVTTITEIRSLTTAFHATGDNVNGRQYPLLTIDSSFRPRIGYPAAFHLIHRESHPRAKLGFASNYAFSSLRDRTKDILSVVLALLVGLGCGAVTASAMYLVWSAFSGHRDYSYEDFDSSDEDSEIETPKKSGYVKIPAAETPAAESPRA</sequence>
<evidence type="ECO:0000256" key="2">
    <source>
        <dbReference type="SAM" id="Phobius"/>
    </source>
</evidence>
<organism evidence="4 5">
    <name type="scientific">Crotalaria pallida</name>
    <name type="common">Smooth rattlebox</name>
    <name type="synonym">Crotalaria striata</name>
    <dbReference type="NCBI Taxonomy" id="3830"/>
    <lineage>
        <taxon>Eukaryota</taxon>
        <taxon>Viridiplantae</taxon>
        <taxon>Streptophyta</taxon>
        <taxon>Embryophyta</taxon>
        <taxon>Tracheophyta</taxon>
        <taxon>Spermatophyta</taxon>
        <taxon>Magnoliopsida</taxon>
        <taxon>eudicotyledons</taxon>
        <taxon>Gunneridae</taxon>
        <taxon>Pentapetalae</taxon>
        <taxon>rosids</taxon>
        <taxon>fabids</taxon>
        <taxon>Fabales</taxon>
        <taxon>Fabaceae</taxon>
        <taxon>Papilionoideae</taxon>
        <taxon>50 kb inversion clade</taxon>
        <taxon>genistoids sensu lato</taxon>
        <taxon>core genistoids</taxon>
        <taxon>Crotalarieae</taxon>
        <taxon>Crotalaria</taxon>
    </lineage>
</organism>
<feature type="region of interest" description="Disordered" evidence="1">
    <location>
        <begin position="157"/>
        <end position="191"/>
    </location>
</feature>
<evidence type="ECO:0000313" key="4">
    <source>
        <dbReference type="EMBL" id="KAK7290298.1"/>
    </source>
</evidence>
<comment type="caution">
    <text evidence="4">The sequence shown here is derived from an EMBL/GenBank/DDBJ whole genome shotgun (WGS) entry which is preliminary data.</text>
</comment>
<evidence type="ECO:0000313" key="5">
    <source>
        <dbReference type="Proteomes" id="UP001372338"/>
    </source>
</evidence>
<reference evidence="4 5" key="1">
    <citation type="submission" date="2024-01" db="EMBL/GenBank/DDBJ databases">
        <title>The genomes of 5 underutilized Papilionoideae crops provide insights into root nodulation and disease resistanc.</title>
        <authorList>
            <person name="Yuan L."/>
        </authorList>
    </citation>
    <scope>NUCLEOTIDE SEQUENCE [LARGE SCALE GENOMIC DNA]</scope>
    <source>
        <strain evidence="4">ZHUSHIDOU_FW_LH</strain>
        <tissue evidence="4">Leaf</tissue>
    </source>
</reference>
<keyword evidence="2" id="KW-0812">Transmembrane</keyword>
<name>A0AAN9P9B9_CROPI</name>
<feature type="compositionally biased region" description="Acidic residues" evidence="1">
    <location>
        <begin position="157"/>
        <end position="167"/>
    </location>
</feature>
<keyword evidence="2" id="KW-1133">Transmembrane helix</keyword>
<gene>
    <name evidence="4" type="ORF">RIF29_04611</name>
</gene>
<keyword evidence="2" id="KW-0472">Membrane</keyword>